<protein>
    <submittedName>
        <fullName evidence="2">Spore coat U domain-containing protein</fullName>
    </submittedName>
</protein>
<gene>
    <name evidence="2" type="ORF">NM961_03505</name>
</gene>
<dbReference type="EMBL" id="JANFQO010000003">
    <property type="protein sequence ID" value="MCQ4163773.1"/>
    <property type="molecule type" value="Genomic_DNA"/>
</dbReference>
<comment type="caution">
    <text evidence="2">The sequence shown here is derived from an EMBL/GenBank/DDBJ whole genome shotgun (WGS) entry which is preliminary data.</text>
</comment>
<sequence length="170" mass="18246">MKTVQRGSGQCHLTPAANYATLCAAAGRAAWLALLLWTPAALGQSCRVDVVPVNFGAYDPARARPSLTRGEIAISCSQGDDSTLAPQVRLRLSGPAQRQLQGGGMAMRYSLFQDADLQRPWWDGAPLELAPKPGDGRNSGVRAPVHALLPPGQWVQPGEYRDLVQLSVEF</sequence>
<dbReference type="Proteomes" id="UP001165498">
    <property type="component" value="Unassembled WGS sequence"/>
</dbReference>
<dbReference type="InterPro" id="IPR007893">
    <property type="entry name" value="Spore_coat_U/FanG"/>
</dbReference>
<dbReference type="Pfam" id="PF05229">
    <property type="entry name" value="SCPU"/>
    <property type="match status" value="1"/>
</dbReference>
<evidence type="ECO:0000313" key="3">
    <source>
        <dbReference type="Proteomes" id="UP001165498"/>
    </source>
</evidence>
<dbReference type="RefSeq" id="WP_255911343.1">
    <property type="nucleotide sequence ID" value="NZ_JANFQO010000003.1"/>
</dbReference>
<feature type="domain" description="Spore coat protein U/FanG" evidence="1">
    <location>
        <begin position="40"/>
        <end position="165"/>
    </location>
</feature>
<accession>A0ABT1QNR8</accession>
<keyword evidence="3" id="KW-1185">Reference proteome</keyword>
<reference evidence="2" key="1">
    <citation type="submission" date="2022-07" db="EMBL/GenBank/DDBJ databases">
        <title>Tahibacter sp., a new gammaproteobacterium isolated from the silt sample collected at pig farm.</title>
        <authorList>
            <person name="Chen H."/>
        </authorList>
    </citation>
    <scope>NUCLEOTIDE SEQUENCE</scope>
    <source>
        <strain evidence="2">P2K</strain>
    </source>
</reference>
<name>A0ABT1QNR8_9GAMM</name>
<organism evidence="2 3">
    <name type="scientific">Tahibacter harae</name>
    <dbReference type="NCBI Taxonomy" id="2963937"/>
    <lineage>
        <taxon>Bacteria</taxon>
        <taxon>Pseudomonadati</taxon>
        <taxon>Pseudomonadota</taxon>
        <taxon>Gammaproteobacteria</taxon>
        <taxon>Lysobacterales</taxon>
        <taxon>Rhodanobacteraceae</taxon>
        <taxon>Tahibacter</taxon>
    </lineage>
</organism>
<evidence type="ECO:0000313" key="2">
    <source>
        <dbReference type="EMBL" id="MCQ4163773.1"/>
    </source>
</evidence>
<evidence type="ECO:0000259" key="1">
    <source>
        <dbReference type="Pfam" id="PF05229"/>
    </source>
</evidence>
<proteinExistence type="predicted"/>